<evidence type="ECO:0000259" key="11">
    <source>
        <dbReference type="Pfam" id="PF01055"/>
    </source>
</evidence>
<evidence type="ECO:0000256" key="8">
    <source>
        <dbReference type="ARBA" id="ARBA00041343"/>
    </source>
</evidence>
<dbReference type="EMBL" id="CM009752">
    <property type="protein sequence ID" value="PUZ59511.1"/>
    <property type="molecule type" value="Genomic_DNA"/>
</dbReference>
<keyword evidence="7 9" id="KW-0326">Glycosidase</keyword>
<dbReference type="Gene3D" id="3.20.20.80">
    <property type="entry name" value="Glycosidases"/>
    <property type="match status" value="1"/>
</dbReference>
<dbReference type="EC" id="3.2.1.20" evidence="3"/>
<keyword evidence="6" id="KW-0325">Glycoprotein</keyword>
<keyword evidence="15" id="KW-1185">Reference proteome</keyword>
<evidence type="ECO:0000259" key="13">
    <source>
        <dbReference type="Pfam" id="PF21365"/>
    </source>
</evidence>
<dbReference type="CDD" id="cd06602">
    <property type="entry name" value="GH31_MGAM_SI_GAA"/>
    <property type="match status" value="1"/>
</dbReference>
<evidence type="ECO:0000256" key="9">
    <source>
        <dbReference type="RuleBase" id="RU361185"/>
    </source>
</evidence>
<dbReference type="InterPro" id="IPR013780">
    <property type="entry name" value="Glyco_hydro_b"/>
</dbReference>
<dbReference type="InterPro" id="IPR011013">
    <property type="entry name" value="Gal_mutarotase_sf_dom"/>
</dbReference>
<comment type="catalytic activity">
    <reaction evidence="1">
        <text>Hydrolysis of terminal, non-reducing (1-&gt;4)-linked alpha-D-glucose residues with release of alpha-D-glucose.</text>
        <dbReference type="EC" id="3.2.1.20"/>
    </reaction>
</comment>
<evidence type="ECO:0000256" key="1">
    <source>
        <dbReference type="ARBA" id="ARBA00001657"/>
    </source>
</evidence>
<dbReference type="GO" id="GO:0090599">
    <property type="term" value="F:alpha-glucosidase activity"/>
    <property type="evidence" value="ECO:0007669"/>
    <property type="project" value="UniProtKB-ARBA"/>
</dbReference>
<dbReference type="Gramene" id="PUZ59511">
    <property type="protein sequence ID" value="PUZ59511"/>
    <property type="gene ID" value="GQ55_4G047900"/>
</dbReference>
<dbReference type="SUPFAM" id="SSF51445">
    <property type="entry name" value="(Trans)glycosidases"/>
    <property type="match status" value="1"/>
</dbReference>
<feature type="domain" description="Glycoside hydrolase family 31 TIM barrel" evidence="11">
    <location>
        <begin position="411"/>
        <end position="758"/>
    </location>
</feature>
<dbReference type="InterPro" id="IPR030459">
    <property type="entry name" value="Glyco_hydro_31_CS"/>
</dbReference>
<dbReference type="Gene3D" id="2.60.40.1760">
    <property type="entry name" value="glycosyl hydrolase (family 31)"/>
    <property type="match status" value="1"/>
</dbReference>
<evidence type="ECO:0000313" key="15">
    <source>
        <dbReference type="Proteomes" id="UP000244336"/>
    </source>
</evidence>
<feature type="region of interest" description="Disordered" evidence="10">
    <location>
        <begin position="41"/>
        <end position="89"/>
    </location>
</feature>
<evidence type="ECO:0000256" key="6">
    <source>
        <dbReference type="ARBA" id="ARBA00023180"/>
    </source>
</evidence>
<dbReference type="SUPFAM" id="SSF74650">
    <property type="entry name" value="Galactose mutarotase-like"/>
    <property type="match status" value="1"/>
</dbReference>
<evidence type="ECO:0000256" key="5">
    <source>
        <dbReference type="ARBA" id="ARBA00022801"/>
    </source>
</evidence>
<evidence type="ECO:0000256" key="7">
    <source>
        <dbReference type="ARBA" id="ARBA00023295"/>
    </source>
</evidence>
<gene>
    <name evidence="14" type="ORF">GQ55_4G047900</name>
</gene>
<protein>
    <recommendedName>
        <fullName evidence="3">alpha-glucosidase</fullName>
        <ecNumber evidence="3">3.2.1.20</ecNumber>
    </recommendedName>
    <alternativeName>
        <fullName evidence="8">Maltase</fullName>
    </alternativeName>
</protein>
<dbReference type="Pfam" id="PF01055">
    <property type="entry name" value="Glyco_hydro_31_2nd"/>
    <property type="match status" value="1"/>
</dbReference>
<dbReference type="InterPro" id="IPR048395">
    <property type="entry name" value="Glyco_hydro_31_C"/>
</dbReference>
<evidence type="ECO:0000256" key="2">
    <source>
        <dbReference type="ARBA" id="ARBA00007806"/>
    </source>
</evidence>
<dbReference type="FunFam" id="3.20.20.80:FF:000016">
    <property type="entry name" value="Maltase-glucoamylase, intestinal"/>
    <property type="match status" value="1"/>
</dbReference>
<dbReference type="STRING" id="1504633.A0A2T7DVA3"/>
<dbReference type="Proteomes" id="UP000244336">
    <property type="component" value="Chromosome 4"/>
</dbReference>
<evidence type="ECO:0000313" key="14">
    <source>
        <dbReference type="EMBL" id="PUZ59511.1"/>
    </source>
</evidence>
<evidence type="ECO:0000256" key="4">
    <source>
        <dbReference type="ARBA" id="ARBA00022729"/>
    </source>
</evidence>
<dbReference type="CDD" id="cd14752">
    <property type="entry name" value="GH31_N"/>
    <property type="match status" value="1"/>
</dbReference>
<keyword evidence="4" id="KW-0732">Signal</keyword>
<dbReference type="SUPFAM" id="SSF51011">
    <property type="entry name" value="Glycosyl hydrolase domain"/>
    <property type="match status" value="1"/>
</dbReference>
<keyword evidence="5 9" id="KW-0378">Hydrolase</keyword>
<dbReference type="FunFam" id="2.60.40.1180:FF:000044">
    <property type="entry name" value="Alpha-glucosidase 1"/>
    <property type="match status" value="1"/>
</dbReference>
<name>A0A2T7DVA3_9POAL</name>
<evidence type="ECO:0000256" key="10">
    <source>
        <dbReference type="SAM" id="MobiDB-lite"/>
    </source>
</evidence>
<feature type="domain" description="Glycoside hydrolase family 31 N-terminal" evidence="12">
    <location>
        <begin position="209"/>
        <end position="345"/>
    </location>
</feature>
<accession>A0A2T7DVA3</accession>
<dbReference type="Pfam" id="PF13802">
    <property type="entry name" value="Gal_mutarotas_2"/>
    <property type="match status" value="1"/>
</dbReference>
<dbReference type="GO" id="GO:0030246">
    <property type="term" value="F:carbohydrate binding"/>
    <property type="evidence" value="ECO:0007669"/>
    <property type="project" value="InterPro"/>
</dbReference>
<comment type="similarity">
    <text evidence="2 9">Belongs to the glycosyl hydrolase 31 family.</text>
</comment>
<dbReference type="PROSITE" id="PS00707">
    <property type="entry name" value="GLYCOSYL_HYDROL_F31_2"/>
    <property type="match status" value="1"/>
</dbReference>
<reference evidence="14 15" key="1">
    <citation type="submission" date="2018-04" db="EMBL/GenBank/DDBJ databases">
        <title>WGS assembly of Panicum hallii var. hallii HAL2.</title>
        <authorList>
            <person name="Lovell J."/>
            <person name="Jenkins J."/>
            <person name="Lowry D."/>
            <person name="Mamidi S."/>
            <person name="Sreedasyam A."/>
            <person name="Weng X."/>
            <person name="Barry K."/>
            <person name="Bonette J."/>
            <person name="Campitelli B."/>
            <person name="Daum C."/>
            <person name="Gordon S."/>
            <person name="Gould B."/>
            <person name="Lipzen A."/>
            <person name="MacQueen A."/>
            <person name="Palacio-Mejia J."/>
            <person name="Plott C."/>
            <person name="Shakirov E."/>
            <person name="Shu S."/>
            <person name="Yoshinaga Y."/>
            <person name="Zane M."/>
            <person name="Rokhsar D."/>
            <person name="Grimwood J."/>
            <person name="Schmutz J."/>
            <person name="Juenger T."/>
        </authorList>
    </citation>
    <scope>NUCLEOTIDE SEQUENCE [LARGE SCALE GENOMIC DNA]</scope>
    <source>
        <strain evidence="15">cv. HAL2</strain>
    </source>
</reference>
<proteinExistence type="inferred from homology"/>
<dbReference type="PANTHER" id="PTHR22762">
    <property type="entry name" value="ALPHA-GLUCOSIDASE"/>
    <property type="match status" value="1"/>
</dbReference>
<dbReference type="InterPro" id="IPR030458">
    <property type="entry name" value="Glyco_hydro_31_AS"/>
</dbReference>
<organism evidence="14 15">
    <name type="scientific">Panicum hallii var. hallii</name>
    <dbReference type="NCBI Taxonomy" id="1504633"/>
    <lineage>
        <taxon>Eukaryota</taxon>
        <taxon>Viridiplantae</taxon>
        <taxon>Streptophyta</taxon>
        <taxon>Embryophyta</taxon>
        <taxon>Tracheophyta</taxon>
        <taxon>Spermatophyta</taxon>
        <taxon>Magnoliopsida</taxon>
        <taxon>Liliopsida</taxon>
        <taxon>Poales</taxon>
        <taxon>Poaceae</taxon>
        <taxon>PACMAD clade</taxon>
        <taxon>Panicoideae</taxon>
        <taxon>Panicodae</taxon>
        <taxon>Paniceae</taxon>
        <taxon>Panicinae</taxon>
        <taxon>Panicum</taxon>
        <taxon>Panicum sect. Panicum</taxon>
    </lineage>
</organism>
<dbReference type="PROSITE" id="PS00129">
    <property type="entry name" value="GLYCOSYL_HYDROL_F31_1"/>
    <property type="match status" value="1"/>
</dbReference>
<dbReference type="Gene3D" id="2.60.40.1180">
    <property type="entry name" value="Golgi alpha-mannosidase II"/>
    <property type="match status" value="2"/>
</dbReference>
<evidence type="ECO:0000256" key="3">
    <source>
        <dbReference type="ARBA" id="ARBA00012741"/>
    </source>
</evidence>
<dbReference type="PANTHER" id="PTHR22762:SF133">
    <property type="entry name" value="P-TYPE DOMAIN-CONTAINING PROTEIN"/>
    <property type="match status" value="1"/>
</dbReference>
<dbReference type="OrthoDB" id="5839090at2759"/>
<dbReference type="AlphaFoldDB" id="A0A2T7DVA3"/>
<dbReference type="InterPro" id="IPR025887">
    <property type="entry name" value="Glyco_hydro_31_N_dom"/>
</dbReference>
<dbReference type="InterPro" id="IPR000322">
    <property type="entry name" value="Glyco_hydro_31_TIM"/>
</dbReference>
<sequence length="1003" mass="108736">MRSPYQIPSTPARGVPHTRAHAAVLPVLSSDPPVLAVASMAPTGARRPRQPATSRHEARGQTTRSISAAARGTRPASNRRGRRVGEAIRASSVVRGDADQCLQPPRSPAMATPPRPPLLCIVLALCLCCCAPCLRADEGRRQLPGGGYRVRAVAVDEGGAQLRAELEADVAGGSGGASAAYGEDVRKLDVYARLETSSRLHVRITDADHPRWEVPKDVIPREAPGNVALGASTGASPRSRVLSAATSDLTFTLHASPFRFTVSRRSTGDVLFDTAPSLDFKDRYLELTTALPAGRASLYGLGEHTKRTFRLQRNDTFTLWNADIAASNVDLNLYGSHPFYLDVRSAAPGAAGAGAGAAHGVLLLNSNGMDIEYGGSYLTYKVIGGVLDFYFFAGPAPLDVVDQYTQLIGRPAPMPYWSFGFHQCRYGYKNLADLEGVVAGYAKARIPLEVMWTDIDYMDAFKDFTLDPVNFPAGPMRQFVDRLHRNGQKYVVILDPGINVNKTYGTFVRGMQQDVFLKRNGTNYLGKVWPGDVYFPDFLNPRAAKFWAQEVALFRRTLPVDGLWIDMNEISNFVDPPPMNALDDPPYLINNSGVRRPINNKTVPASAVHYGGVREYDAHNLYGFLEARATHGALLADTGRRPFVLSRSTFVGSGRYTAHWTGDNAATWDDLRYSINTMLSFGLFGIPMVGADICGFGGDTTEELCSRWIQLGAFYPFSRDHSAIGTVRRELYLWESVARSARKALGLRYRLLPYIYTLMHEAHTTGAPIARPLFFSYPKDVNTYGVDRQFLLGRGVLVSPVLEPGATTVDAYFPAGRWFSLFDYSLAAASATGTRVTLPAPADTVNVHVAGGNILPLQRPALTTSRARQTVFHLLVALGEDGSAAGELFLDDGESPEMAGPRGQWTLVRFSCKAEPGGATVRSHVVHDSYGPSRKLVVGKVVFLGLRSPAPPRGFAVYVNGVKAGNSTGRAQGFRGSGAVGAAQVEGLSLAVGKEFELKVVMS</sequence>
<dbReference type="Pfam" id="PF21365">
    <property type="entry name" value="Glyco_hydro_31_3rd"/>
    <property type="match status" value="1"/>
</dbReference>
<dbReference type="InterPro" id="IPR017853">
    <property type="entry name" value="GH"/>
</dbReference>
<evidence type="ECO:0000259" key="12">
    <source>
        <dbReference type="Pfam" id="PF13802"/>
    </source>
</evidence>
<feature type="domain" description="Glycosyl hydrolase family 31 C-terminal" evidence="13">
    <location>
        <begin position="766"/>
        <end position="855"/>
    </location>
</feature>
<dbReference type="GO" id="GO:0005975">
    <property type="term" value="P:carbohydrate metabolic process"/>
    <property type="evidence" value="ECO:0007669"/>
    <property type="project" value="InterPro"/>
</dbReference>